<keyword evidence="3" id="KW-1185">Reference proteome</keyword>
<comment type="caution">
    <text evidence="2">The sequence shown here is derived from an EMBL/GenBank/DDBJ whole genome shotgun (WGS) entry which is preliminary data.</text>
</comment>
<proteinExistence type="predicted"/>
<dbReference type="EMBL" id="SLWL01000001">
    <property type="protein sequence ID" value="TCO15894.1"/>
    <property type="molecule type" value="Genomic_DNA"/>
</dbReference>
<reference evidence="2 3" key="1">
    <citation type="submission" date="2019-03" db="EMBL/GenBank/DDBJ databases">
        <title>Genomic Encyclopedia of Type Strains, Phase IV (KMG-IV): sequencing the most valuable type-strain genomes for metagenomic binning, comparative biology and taxonomic classification.</title>
        <authorList>
            <person name="Goeker M."/>
        </authorList>
    </citation>
    <scope>NUCLEOTIDE SEQUENCE [LARGE SCALE GENOMIC DNA]</scope>
    <source>
        <strain evidence="2 3">DSM 22958</strain>
    </source>
</reference>
<evidence type="ECO:0000256" key="1">
    <source>
        <dbReference type="SAM" id="MobiDB-lite"/>
    </source>
</evidence>
<gene>
    <name evidence="2" type="ORF">EV666_101143</name>
</gene>
<dbReference type="AlphaFoldDB" id="A0A4R2GXX8"/>
<evidence type="ECO:0000313" key="2">
    <source>
        <dbReference type="EMBL" id="TCO15894.1"/>
    </source>
</evidence>
<evidence type="ECO:0000313" key="3">
    <source>
        <dbReference type="Proteomes" id="UP000294881"/>
    </source>
</evidence>
<accession>A0A4R2GXX8</accession>
<feature type="region of interest" description="Disordered" evidence="1">
    <location>
        <begin position="140"/>
        <end position="175"/>
    </location>
</feature>
<organism evidence="2 3">
    <name type="scientific">Camelimonas lactis</name>
    <dbReference type="NCBI Taxonomy" id="659006"/>
    <lineage>
        <taxon>Bacteria</taxon>
        <taxon>Pseudomonadati</taxon>
        <taxon>Pseudomonadota</taxon>
        <taxon>Alphaproteobacteria</taxon>
        <taxon>Hyphomicrobiales</taxon>
        <taxon>Chelatococcaceae</taxon>
        <taxon>Camelimonas</taxon>
    </lineage>
</organism>
<dbReference type="Proteomes" id="UP000294881">
    <property type="component" value="Unassembled WGS sequence"/>
</dbReference>
<protein>
    <submittedName>
        <fullName evidence="2">Uncharacterized protein</fullName>
    </submittedName>
</protein>
<feature type="compositionally biased region" description="Basic residues" evidence="1">
    <location>
        <begin position="14"/>
        <end position="29"/>
    </location>
</feature>
<sequence length="235" mass="25484">MIPFFWPRHGAIPARRRQATQPAGHRRPIPARGSAGHPKCCNSPPAHWEGAPCPSSGRRVTFTRTRQQRPCKPSRGPPGRVATPKRPRRHRVASNVSHNGVVRGGSPAAGCWRMPEPSVKEWASDGKTRDGDAERPLMLPCPAGMPAPRAWPGARRDRPECPRCQSGHGHRRSPAPAQAIANTGATSHLSVKQETLRGASTASANPRLTRACKSPGQKPCETSHVFLRDICARHG</sequence>
<name>A0A4R2GXX8_9HYPH</name>
<feature type="region of interest" description="Disordered" evidence="1">
    <location>
        <begin position="1"/>
        <end position="91"/>
    </location>
</feature>